<accession>A0A7X9X1P2</accession>
<organism evidence="1 2">
    <name type="scientific">Paraburkholderia antibiotica</name>
    <dbReference type="NCBI Taxonomy" id="2728839"/>
    <lineage>
        <taxon>Bacteria</taxon>
        <taxon>Pseudomonadati</taxon>
        <taxon>Pseudomonadota</taxon>
        <taxon>Betaproteobacteria</taxon>
        <taxon>Burkholderiales</taxon>
        <taxon>Burkholderiaceae</taxon>
        <taxon>Paraburkholderia</taxon>
    </lineage>
</organism>
<dbReference type="InterPro" id="IPR036624">
    <property type="entry name" value="Hcp1-lik_sf"/>
</dbReference>
<dbReference type="Pfam" id="PF05638">
    <property type="entry name" value="T6SS_HCP"/>
    <property type="match status" value="1"/>
</dbReference>
<evidence type="ECO:0000313" key="1">
    <source>
        <dbReference type="EMBL" id="NML29805.1"/>
    </source>
</evidence>
<keyword evidence="2" id="KW-1185">Reference proteome</keyword>
<reference evidence="1 2" key="1">
    <citation type="submission" date="2020-04" db="EMBL/GenBank/DDBJ databases">
        <title>Paraburkholderia sp. G-4-1-8 isolated from soil.</title>
        <authorList>
            <person name="Dahal R.H."/>
        </authorList>
    </citation>
    <scope>NUCLEOTIDE SEQUENCE [LARGE SCALE GENOMIC DNA]</scope>
    <source>
        <strain evidence="1 2">G-4-1-8</strain>
    </source>
</reference>
<dbReference type="SUPFAM" id="SSF141452">
    <property type="entry name" value="Hcp1-like"/>
    <property type="match status" value="1"/>
</dbReference>
<sequence length="158" mass="16923">MAQDIFLKIDGITGESQDEMHAGEIDVLEWSWDISQQSSMLSGSGGGAAKATVSDLGFTHQLDRSSPNLASYCLTGKHIPKSVLTMRRAGGIPHEYYRITLSDVVITFVGPVASAAGCHEHVRLSFARMKNEYIVQNPIGGTGGTVTSLIDVKANKSN</sequence>
<evidence type="ECO:0000313" key="2">
    <source>
        <dbReference type="Proteomes" id="UP000583127"/>
    </source>
</evidence>
<dbReference type="PANTHER" id="PTHR36152:SF5">
    <property type="entry name" value="PROTEIN HCP1"/>
    <property type="match status" value="1"/>
</dbReference>
<gene>
    <name evidence="1" type="ORF">HHL14_03025</name>
</gene>
<dbReference type="Proteomes" id="UP000583127">
    <property type="component" value="Unassembled WGS sequence"/>
</dbReference>
<dbReference type="EMBL" id="JABBFZ010000001">
    <property type="protein sequence ID" value="NML29805.1"/>
    <property type="molecule type" value="Genomic_DNA"/>
</dbReference>
<protein>
    <submittedName>
        <fullName evidence="1">Type VI secretion system tube protein Hcp</fullName>
    </submittedName>
</protein>
<dbReference type="PANTHER" id="PTHR36152">
    <property type="entry name" value="CYTOPLASMIC PROTEIN-RELATED"/>
    <property type="match status" value="1"/>
</dbReference>
<comment type="caution">
    <text evidence="1">The sequence shown here is derived from an EMBL/GenBank/DDBJ whole genome shotgun (WGS) entry which is preliminary data.</text>
</comment>
<dbReference type="InterPro" id="IPR053165">
    <property type="entry name" value="HSI-I_assembly_Hcp1"/>
</dbReference>
<dbReference type="RefSeq" id="WP_169496076.1">
    <property type="nucleotide sequence ID" value="NZ_JABBFZ010000001.1"/>
</dbReference>
<dbReference type="AlphaFoldDB" id="A0A7X9X1P2"/>
<dbReference type="Gene3D" id="2.30.110.20">
    <property type="entry name" value="Hcp1-like"/>
    <property type="match status" value="1"/>
</dbReference>
<proteinExistence type="predicted"/>
<dbReference type="InterPro" id="IPR008514">
    <property type="entry name" value="T6SS_Hcp"/>
</dbReference>
<name>A0A7X9X1P2_9BURK</name>